<dbReference type="STRING" id="334426.A0A0R3PI75"/>
<sequence>MLSLLLCFEYKDPVISSHSSGESKSLTPSHCATPKWTTPNTLKHYLLLYDVTVDDEARSLALFNEMCSVYGVDSCQILPIGKGTAVDGLSDMCCDAEELDGVLNAGLRRALQHATASAIVQQTLEREPSAPSTVSTISPSYAVVQSAVTSTELNGFPGK</sequence>
<gene>
    <name evidence="1" type="ORF">ACOC_LOCUS4053</name>
</gene>
<protein>
    <submittedName>
        <fullName evidence="3">DrsE domain-containing protein</fullName>
    </submittedName>
</protein>
<dbReference type="Pfam" id="PF12739">
    <property type="entry name" value="TRAPPC-Trs85"/>
    <property type="match status" value="1"/>
</dbReference>
<evidence type="ECO:0000313" key="3">
    <source>
        <dbReference type="WBParaSite" id="ACOC_0000405201-mRNA-1"/>
    </source>
</evidence>
<keyword evidence="2" id="KW-1185">Reference proteome</keyword>
<dbReference type="WBParaSite" id="ACOC_0000405201-mRNA-1">
    <property type="protein sequence ID" value="ACOC_0000405201-mRNA-1"/>
    <property type="gene ID" value="ACOC_0000405201"/>
</dbReference>
<reference evidence="1 2" key="2">
    <citation type="submission" date="2018-11" db="EMBL/GenBank/DDBJ databases">
        <authorList>
            <consortium name="Pathogen Informatics"/>
        </authorList>
    </citation>
    <scope>NUCLEOTIDE SEQUENCE [LARGE SCALE GENOMIC DNA]</scope>
    <source>
        <strain evidence="1 2">Costa Rica</strain>
    </source>
</reference>
<dbReference type="AlphaFoldDB" id="A0A0R3PI75"/>
<dbReference type="Proteomes" id="UP000267027">
    <property type="component" value="Unassembled WGS sequence"/>
</dbReference>
<reference evidence="3" key="1">
    <citation type="submission" date="2017-02" db="UniProtKB">
        <authorList>
            <consortium name="WormBaseParasite"/>
        </authorList>
    </citation>
    <scope>IDENTIFICATION</scope>
</reference>
<dbReference type="OMA" id="SHCATPK"/>
<name>A0A0R3PI75_ANGCS</name>
<evidence type="ECO:0000313" key="1">
    <source>
        <dbReference type="EMBL" id="VDM55638.1"/>
    </source>
</evidence>
<dbReference type="EMBL" id="UYYA01001854">
    <property type="protein sequence ID" value="VDM55638.1"/>
    <property type="molecule type" value="Genomic_DNA"/>
</dbReference>
<proteinExistence type="predicted"/>
<evidence type="ECO:0000313" key="2">
    <source>
        <dbReference type="Proteomes" id="UP000267027"/>
    </source>
</evidence>
<organism evidence="3">
    <name type="scientific">Angiostrongylus costaricensis</name>
    <name type="common">Nematode worm</name>
    <dbReference type="NCBI Taxonomy" id="334426"/>
    <lineage>
        <taxon>Eukaryota</taxon>
        <taxon>Metazoa</taxon>
        <taxon>Ecdysozoa</taxon>
        <taxon>Nematoda</taxon>
        <taxon>Chromadorea</taxon>
        <taxon>Rhabditida</taxon>
        <taxon>Rhabditina</taxon>
        <taxon>Rhabditomorpha</taxon>
        <taxon>Strongyloidea</taxon>
        <taxon>Metastrongylidae</taxon>
        <taxon>Angiostrongylus</taxon>
    </lineage>
</organism>
<dbReference type="InterPro" id="IPR024420">
    <property type="entry name" value="TRAPP_III_complex_Trs85"/>
</dbReference>
<accession>A0A0R3PI75</accession>
<dbReference type="OrthoDB" id="203724at2759"/>